<gene>
    <name evidence="3" type="ORF">CR194_14065</name>
</gene>
<dbReference type="InterPro" id="IPR004509">
    <property type="entry name" value="Competence_ComEA_HhH"/>
</dbReference>
<evidence type="ECO:0000256" key="1">
    <source>
        <dbReference type="SAM" id="MobiDB-lite"/>
    </source>
</evidence>
<dbReference type="InterPro" id="IPR010994">
    <property type="entry name" value="RuvA_2-like"/>
</dbReference>
<name>A0A323TFV2_9BACI</name>
<sequence>MEADEMIKKGLALLGSILVLWKVVFPFLSKKIVVEHEVEVAGNEQVSPQFENELDLEEETGSDDEELDENEQSDSDHAESLVDVNKANLEELKSITGVGDDLASKIIAEREENGLFKSEADLLRVTGIGEKKLQSLQSYIEVKEDI</sequence>
<comment type="caution">
    <text evidence="3">The sequence shown here is derived from an EMBL/GenBank/DDBJ whole genome shotgun (WGS) entry which is preliminary data.</text>
</comment>
<accession>A0A323TFV2</accession>
<proteinExistence type="predicted"/>
<dbReference type="InterPro" id="IPR003583">
    <property type="entry name" value="Hlx-hairpin-Hlx_DNA-bd_motif"/>
</dbReference>
<protein>
    <recommendedName>
        <fullName evidence="2">Helix-hairpin-helix DNA-binding motif class 1 domain-containing protein</fullName>
    </recommendedName>
</protein>
<dbReference type="GO" id="GO:0015628">
    <property type="term" value="P:protein secretion by the type II secretion system"/>
    <property type="evidence" value="ECO:0007669"/>
    <property type="project" value="TreeGrafter"/>
</dbReference>
<evidence type="ECO:0000259" key="2">
    <source>
        <dbReference type="SMART" id="SM00278"/>
    </source>
</evidence>
<keyword evidence="4" id="KW-1185">Reference proteome</keyword>
<dbReference type="Proteomes" id="UP000248214">
    <property type="component" value="Unassembled WGS sequence"/>
</dbReference>
<dbReference type="PANTHER" id="PTHR21180:SF32">
    <property type="entry name" value="ENDONUCLEASE_EXONUCLEASE_PHOSPHATASE FAMILY DOMAIN-CONTAINING PROTEIN 1"/>
    <property type="match status" value="1"/>
</dbReference>
<evidence type="ECO:0000313" key="4">
    <source>
        <dbReference type="Proteomes" id="UP000248214"/>
    </source>
</evidence>
<dbReference type="GO" id="GO:0006281">
    <property type="term" value="P:DNA repair"/>
    <property type="evidence" value="ECO:0007669"/>
    <property type="project" value="InterPro"/>
</dbReference>
<dbReference type="Gene3D" id="1.10.150.280">
    <property type="entry name" value="AF1531-like domain"/>
    <property type="match status" value="1"/>
</dbReference>
<feature type="domain" description="Helix-hairpin-helix DNA-binding motif class 1" evidence="2">
    <location>
        <begin position="90"/>
        <end position="109"/>
    </location>
</feature>
<dbReference type="GO" id="GO:0003677">
    <property type="term" value="F:DNA binding"/>
    <property type="evidence" value="ECO:0007669"/>
    <property type="project" value="InterPro"/>
</dbReference>
<dbReference type="SUPFAM" id="SSF47781">
    <property type="entry name" value="RuvA domain 2-like"/>
    <property type="match status" value="1"/>
</dbReference>
<evidence type="ECO:0000313" key="3">
    <source>
        <dbReference type="EMBL" id="PYZ92774.1"/>
    </source>
</evidence>
<organism evidence="3 4">
    <name type="scientific">Salipaludibacillus keqinensis</name>
    <dbReference type="NCBI Taxonomy" id="2045207"/>
    <lineage>
        <taxon>Bacteria</taxon>
        <taxon>Bacillati</taxon>
        <taxon>Bacillota</taxon>
        <taxon>Bacilli</taxon>
        <taxon>Bacillales</taxon>
        <taxon>Bacillaceae</taxon>
    </lineage>
</organism>
<dbReference type="AlphaFoldDB" id="A0A323TFV2"/>
<dbReference type="NCBIfam" id="TIGR00426">
    <property type="entry name" value="competence protein ComEA helix-hairpin-helix repeat region"/>
    <property type="match status" value="1"/>
</dbReference>
<reference evidence="3 4" key="1">
    <citation type="submission" date="2017-10" db="EMBL/GenBank/DDBJ databases">
        <title>Bacillus sp. nov., a halophilic bacterium isolated from a Keqin Lake.</title>
        <authorList>
            <person name="Wang H."/>
        </authorList>
    </citation>
    <scope>NUCLEOTIDE SEQUENCE [LARGE SCALE GENOMIC DNA]</scope>
    <source>
        <strain evidence="3 4">KQ-12</strain>
    </source>
</reference>
<dbReference type="InterPro" id="IPR051675">
    <property type="entry name" value="Endo/Exo/Phosphatase_dom_1"/>
</dbReference>
<dbReference type="PANTHER" id="PTHR21180">
    <property type="entry name" value="ENDONUCLEASE/EXONUCLEASE/PHOSPHATASE FAMILY DOMAIN-CONTAINING PROTEIN 1"/>
    <property type="match status" value="1"/>
</dbReference>
<feature type="compositionally biased region" description="Acidic residues" evidence="1">
    <location>
        <begin position="52"/>
        <end position="73"/>
    </location>
</feature>
<feature type="domain" description="Helix-hairpin-helix DNA-binding motif class 1" evidence="2">
    <location>
        <begin position="120"/>
        <end position="139"/>
    </location>
</feature>
<feature type="region of interest" description="Disordered" evidence="1">
    <location>
        <begin position="44"/>
        <end position="80"/>
    </location>
</feature>
<dbReference type="EMBL" id="PDOD01000003">
    <property type="protein sequence ID" value="PYZ92774.1"/>
    <property type="molecule type" value="Genomic_DNA"/>
</dbReference>
<dbReference type="GO" id="GO:0015627">
    <property type="term" value="C:type II protein secretion system complex"/>
    <property type="evidence" value="ECO:0007669"/>
    <property type="project" value="TreeGrafter"/>
</dbReference>
<dbReference type="Pfam" id="PF12836">
    <property type="entry name" value="HHH_3"/>
    <property type="match status" value="1"/>
</dbReference>
<dbReference type="SMART" id="SM00278">
    <property type="entry name" value="HhH1"/>
    <property type="match status" value="2"/>
</dbReference>